<dbReference type="RefSeq" id="WP_123691748.1">
    <property type="nucleotide sequence ID" value="NZ_AP019700.1"/>
</dbReference>
<dbReference type="SUPFAM" id="SSF55811">
    <property type="entry name" value="Nudix"/>
    <property type="match status" value="1"/>
</dbReference>
<protein>
    <submittedName>
        <fullName evidence="2">NUDIX domain-containing protein</fullName>
    </submittedName>
</protein>
<dbReference type="AlphaFoldDB" id="A0A3N1L3W5"/>
<accession>A0A3N1L3W5</accession>
<name>A0A3N1L3W5_9PROT</name>
<dbReference type="Pfam" id="PF15916">
    <property type="entry name" value="DUF4743"/>
    <property type="match status" value="1"/>
</dbReference>
<dbReference type="PROSITE" id="PS51462">
    <property type="entry name" value="NUDIX"/>
    <property type="match status" value="1"/>
</dbReference>
<dbReference type="CDD" id="cd03676">
    <property type="entry name" value="NUDIX_Tnr3_like"/>
    <property type="match status" value="1"/>
</dbReference>
<gene>
    <name evidence="2" type="ORF">EDC65_3442</name>
</gene>
<comment type="caution">
    <text evidence="2">The sequence shown here is derived from an EMBL/GenBank/DDBJ whole genome shotgun (WGS) entry which is preliminary data.</text>
</comment>
<dbReference type="GO" id="GO:0044715">
    <property type="term" value="F:8-oxo-dGDP phosphatase activity"/>
    <property type="evidence" value="ECO:0007669"/>
    <property type="project" value="TreeGrafter"/>
</dbReference>
<keyword evidence="3" id="KW-1185">Reference proteome</keyword>
<dbReference type="PANTHER" id="PTHR13622:SF8">
    <property type="entry name" value="THIAMIN PYROPHOSPHOKINASE 1"/>
    <property type="match status" value="1"/>
</dbReference>
<evidence type="ECO:0000259" key="1">
    <source>
        <dbReference type="PROSITE" id="PS51462"/>
    </source>
</evidence>
<proteinExistence type="predicted"/>
<dbReference type="Gene3D" id="3.90.79.10">
    <property type="entry name" value="Nucleoside Triphosphate Pyrophosphohydrolase"/>
    <property type="match status" value="1"/>
</dbReference>
<dbReference type="FunFam" id="3.90.79.10:FF:000019">
    <property type="entry name" value="Thiamin pyrophosphokinase, putative"/>
    <property type="match status" value="1"/>
</dbReference>
<evidence type="ECO:0000313" key="2">
    <source>
        <dbReference type="EMBL" id="ROP84095.1"/>
    </source>
</evidence>
<organism evidence="2 3">
    <name type="scientific">Stella humosa</name>
    <dbReference type="NCBI Taxonomy" id="94"/>
    <lineage>
        <taxon>Bacteria</taxon>
        <taxon>Pseudomonadati</taxon>
        <taxon>Pseudomonadota</taxon>
        <taxon>Alphaproteobacteria</taxon>
        <taxon>Rhodospirillales</taxon>
        <taxon>Stellaceae</taxon>
        <taxon>Stella</taxon>
    </lineage>
</organism>
<feature type="domain" description="Nudix hydrolase" evidence="1">
    <location>
        <begin position="114"/>
        <end position="254"/>
    </location>
</feature>
<dbReference type="Pfam" id="PF00293">
    <property type="entry name" value="NUDIX"/>
    <property type="match status" value="1"/>
</dbReference>
<dbReference type="PANTHER" id="PTHR13622">
    <property type="entry name" value="THIAMIN PYROPHOSPHOKINASE"/>
    <property type="match status" value="1"/>
</dbReference>
<dbReference type="InterPro" id="IPR031804">
    <property type="entry name" value="DUF4743"/>
</dbReference>
<dbReference type="Proteomes" id="UP000278222">
    <property type="component" value="Unassembled WGS sequence"/>
</dbReference>
<dbReference type="EMBL" id="RJKX01000015">
    <property type="protein sequence ID" value="ROP84095.1"/>
    <property type="molecule type" value="Genomic_DNA"/>
</dbReference>
<dbReference type="InterPro" id="IPR000086">
    <property type="entry name" value="NUDIX_hydrolase_dom"/>
</dbReference>
<dbReference type="OrthoDB" id="8438812at2"/>
<sequence length="281" mass="31173">MSLLRHIEAVNRWRPERFRPLLLAGRRVGRVRDDFAPVLAAFPAVFRVDGDAVRLTPDAVDTDTLTAAVALVGRRLVADGLIPGWRGEWFDVMAEDGDRPLLRIDRGALPRFGVRAAGVHLNGFVRRADGLHLWIARRAPDKKIDPDKLDNMVAGGVGAGYGPWATLVKEAGEEASLPPEAMRGAHAAGIVTYVMEREDGLREDLLYVYDLEMPEGLEPRPNDGEIVDFALMPAADVLALVRDTDQVKFNVNVTLIDFFVRHGILRPEDPDYLAICRGLRR</sequence>
<evidence type="ECO:0000313" key="3">
    <source>
        <dbReference type="Proteomes" id="UP000278222"/>
    </source>
</evidence>
<reference evidence="2 3" key="1">
    <citation type="submission" date="2018-11" db="EMBL/GenBank/DDBJ databases">
        <title>Genomic Encyclopedia of Type Strains, Phase IV (KMG-IV): sequencing the most valuable type-strain genomes for metagenomic binning, comparative biology and taxonomic classification.</title>
        <authorList>
            <person name="Goeker M."/>
        </authorList>
    </citation>
    <scope>NUCLEOTIDE SEQUENCE [LARGE SCALE GENOMIC DNA]</scope>
    <source>
        <strain evidence="2 3">DSM 5900</strain>
    </source>
</reference>
<dbReference type="InterPro" id="IPR015797">
    <property type="entry name" value="NUDIX_hydrolase-like_dom_sf"/>
</dbReference>